<sequence>MANMNGIADNIYPFLAITVLQIIDGFRIPHFSDTEEIPWKETILSHDNEVHEESSSCLDHTNLSVRHRDKPGR</sequence>
<feature type="region of interest" description="Disordered" evidence="1">
    <location>
        <begin position="50"/>
        <end position="73"/>
    </location>
</feature>
<name>A0A8J2HQ73_COTCN</name>
<reference evidence="2" key="1">
    <citation type="submission" date="2021-04" db="EMBL/GenBank/DDBJ databases">
        <authorList>
            <person name="Chebbi M.A.C M."/>
        </authorList>
    </citation>
    <scope>NUCLEOTIDE SEQUENCE</scope>
</reference>
<keyword evidence="3" id="KW-1185">Reference proteome</keyword>
<accession>A0A8J2HQ73</accession>
<evidence type="ECO:0000313" key="3">
    <source>
        <dbReference type="Proteomes" id="UP000786811"/>
    </source>
</evidence>
<dbReference type="OrthoDB" id="10482815at2759"/>
<feature type="compositionally biased region" description="Polar residues" evidence="1">
    <location>
        <begin position="55"/>
        <end position="64"/>
    </location>
</feature>
<comment type="caution">
    <text evidence="2">The sequence shown here is derived from an EMBL/GenBank/DDBJ whole genome shotgun (WGS) entry which is preliminary data.</text>
</comment>
<protein>
    <submittedName>
        <fullName evidence="2">Uncharacterized protein</fullName>
    </submittedName>
</protein>
<organism evidence="2 3">
    <name type="scientific">Cotesia congregata</name>
    <name type="common">Parasitoid wasp</name>
    <name type="synonym">Apanteles congregatus</name>
    <dbReference type="NCBI Taxonomy" id="51543"/>
    <lineage>
        <taxon>Eukaryota</taxon>
        <taxon>Metazoa</taxon>
        <taxon>Ecdysozoa</taxon>
        <taxon>Arthropoda</taxon>
        <taxon>Hexapoda</taxon>
        <taxon>Insecta</taxon>
        <taxon>Pterygota</taxon>
        <taxon>Neoptera</taxon>
        <taxon>Endopterygota</taxon>
        <taxon>Hymenoptera</taxon>
        <taxon>Apocrita</taxon>
        <taxon>Ichneumonoidea</taxon>
        <taxon>Braconidae</taxon>
        <taxon>Microgastrinae</taxon>
        <taxon>Cotesia</taxon>
    </lineage>
</organism>
<gene>
    <name evidence="2" type="ORF">HICCMSTLAB_LOCUS12362</name>
</gene>
<dbReference type="EMBL" id="CAJNRD030001124">
    <property type="protein sequence ID" value="CAG5106643.1"/>
    <property type="molecule type" value="Genomic_DNA"/>
</dbReference>
<evidence type="ECO:0000313" key="2">
    <source>
        <dbReference type="EMBL" id="CAG5106643.1"/>
    </source>
</evidence>
<dbReference type="AlphaFoldDB" id="A0A8J2HQ73"/>
<proteinExistence type="predicted"/>
<dbReference type="Proteomes" id="UP000786811">
    <property type="component" value="Unassembled WGS sequence"/>
</dbReference>
<evidence type="ECO:0000256" key="1">
    <source>
        <dbReference type="SAM" id="MobiDB-lite"/>
    </source>
</evidence>